<evidence type="ECO:0000313" key="7">
    <source>
        <dbReference type="Proteomes" id="UP000566819"/>
    </source>
</evidence>
<organism evidence="6 7">
    <name type="scientific">Cudoniella acicularis</name>
    <dbReference type="NCBI Taxonomy" id="354080"/>
    <lineage>
        <taxon>Eukaryota</taxon>
        <taxon>Fungi</taxon>
        <taxon>Dikarya</taxon>
        <taxon>Ascomycota</taxon>
        <taxon>Pezizomycotina</taxon>
        <taxon>Leotiomycetes</taxon>
        <taxon>Helotiales</taxon>
        <taxon>Tricladiaceae</taxon>
        <taxon>Cudoniella</taxon>
    </lineage>
</organism>
<comment type="caution">
    <text evidence="6">The sequence shown here is derived from an EMBL/GenBank/DDBJ whole genome shotgun (WGS) entry which is preliminary data.</text>
</comment>
<feature type="transmembrane region" description="Helical" evidence="5">
    <location>
        <begin position="109"/>
        <end position="130"/>
    </location>
</feature>
<evidence type="ECO:0000256" key="4">
    <source>
        <dbReference type="ARBA" id="ARBA00023136"/>
    </source>
</evidence>
<dbReference type="InterPro" id="IPR002523">
    <property type="entry name" value="MgTranspt_CorA/ZnTranspt_ZntB"/>
</dbReference>
<dbReference type="GO" id="GO:0046873">
    <property type="term" value="F:metal ion transmembrane transporter activity"/>
    <property type="evidence" value="ECO:0007669"/>
    <property type="project" value="InterPro"/>
</dbReference>
<feature type="transmembrane region" description="Helical" evidence="5">
    <location>
        <begin position="136"/>
        <end position="156"/>
    </location>
</feature>
<protein>
    <submittedName>
        <fullName evidence="6">Uncharacterized protein</fullName>
    </submittedName>
</protein>
<reference evidence="6 7" key="1">
    <citation type="submission" date="2020-03" db="EMBL/GenBank/DDBJ databases">
        <title>Draft Genome Sequence of Cudoniella acicularis.</title>
        <authorList>
            <person name="Buettner E."/>
            <person name="Kellner H."/>
        </authorList>
    </citation>
    <scope>NUCLEOTIDE SEQUENCE [LARGE SCALE GENOMIC DNA]</scope>
    <source>
        <strain evidence="6 7">DSM 108380</strain>
    </source>
</reference>
<accession>A0A8H4W6Q3</accession>
<proteinExistence type="predicted"/>
<evidence type="ECO:0000256" key="5">
    <source>
        <dbReference type="SAM" id="Phobius"/>
    </source>
</evidence>
<name>A0A8H4W6Q3_9HELO</name>
<dbReference type="Pfam" id="PF01544">
    <property type="entry name" value="CorA"/>
    <property type="match status" value="1"/>
</dbReference>
<evidence type="ECO:0000256" key="2">
    <source>
        <dbReference type="ARBA" id="ARBA00022692"/>
    </source>
</evidence>
<dbReference type="AlphaFoldDB" id="A0A8H4W6Q3"/>
<dbReference type="Gene3D" id="1.20.58.340">
    <property type="entry name" value="Magnesium transport protein CorA, transmembrane region"/>
    <property type="match status" value="1"/>
</dbReference>
<comment type="subcellular location">
    <subcellularLocation>
        <location evidence="1">Membrane</location>
        <topology evidence="1">Multi-pass membrane protein</topology>
    </subcellularLocation>
</comment>
<evidence type="ECO:0000256" key="3">
    <source>
        <dbReference type="ARBA" id="ARBA00022989"/>
    </source>
</evidence>
<keyword evidence="3 5" id="KW-1133">Transmembrane helix</keyword>
<keyword evidence="7" id="KW-1185">Reference proteome</keyword>
<dbReference type="GO" id="GO:0016020">
    <property type="term" value="C:membrane"/>
    <property type="evidence" value="ECO:0007669"/>
    <property type="project" value="UniProtKB-SubCell"/>
</dbReference>
<dbReference type="EMBL" id="JAAMPI010000122">
    <property type="protein sequence ID" value="KAF4635396.1"/>
    <property type="molecule type" value="Genomic_DNA"/>
</dbReference>
<dbReference type="OrthoDB" id="426293at2759"/>
<dbReference type="InterPro" id="IPR045863">
    <property type="entry name" value="CorA_TM1_TM2"/>
</dbReference>
<sequence>MRQTIKAMADAYEETFTEAVWEGKHSTIWPLSEENSARNTYWRKRMAPLKKDFDYEISRLKNLMRDNDVLRKETRDLRDNLFSGTSVLESRKLVEQIEITVQQGQNIKLLTLVNMFFLSLTFVTSVFGMTNMSVEPTFWCFGLVLTTVCVPFFLLIGSMNTNRGMWFWHEQVHTLFSHAWSWIIW</sequence>
<evidence type="ECO:0000256" key="1">
    <source>
        <dbReference type="ARBA" id="ARBA00004141"/>
    </source>
</evidence>
<dbReference type="SUPFAM" id="SSF144083">
    <property type="entry name" value="Magnesium transport protein CorA, transmembrane region"/>
    <property type="match status" value="1"/>
</dbReference>
<keyword evidence="4 5" id="KW-0472">Membrane</keyword>
<keyword evidence="2 5" id="KW-0812">Transmembrane</keyword>
<dbReference type="Proteomes" id="UP000566819">
    <property type="component" value="Unassembled WGS sequence"/>
</dbReference>
<evidence type="ECO:0000313" key="6">
    <source>
        <dbReference type="EMBL" id="KAF4635396.1"/>
    </source>
</evidence>
<gene>
    <name evidence="6" type="ORF">G7Y89_g2702</name>
</gene>